<gene>
    <name evidence="2" type="ORF">Pmar_PMAR011852</name>
</gene>
<proteinExistence type="predicted"/>
<name>C5LBI2_PERM5</name>
<evidence type="ECO:0000256" key="1">
    <source>
        <dbReference type="SAM" id="SignalP"/>
    </source>
</evidence>
<dbReference type="EMBL" id="GG680918">
    <property type="protein sequence ID" value="EER05803.1"/>
    <property type="molecule type" value="Genomic_DNA"/>
</dbReference>
<evidence type="ECO:0000313" key="3">
    <source>
        <dbReference type="Proteomes" id="UP000007800"/>
    </source>
</evidence>
<reference evidence="2 3" key="1">
    <citation type="submission" date="2008-07" db="EMBL/GenBank/DDBJ databases">
        <authorList>
            <person name="El-Sayed N."/>
            <person name="Caler E."/>
            <person name="Inman J."/>
            <person name="Amedeo P."/>
            <person name="Hass B."/>
            <person name="Wortman J."/>
        </authorList>
    </citation>
    <scope>NUCLEOTIDE SEQUENCE [LARGE SCALE GENOMIC DNA]</scope>
    <source>
        <strain evidence="3">ATCC 50983 / TXsc</strain>
    </source>
</reference>
<feature type="chain" id="PRO_5012338861" evidence="1">
    <location>
        <begin position="16"/>
        <end position="243"/>
    </location>
</feature>
<keyword evidence="1" id="KW-0732">Signal</keyword>
<dbReference type="AlphaFoldDB" id="C5LBI2"/>
<protein>
    <submittedName>
        <fullName evidence="2">Uncharacterized protein</fullName>
    </submittedName>
</protein>
<sequence length="243" mass="25743">MRAILTSSLLATTLGFSGKSFSAVASEDGGTDMCSMACNQTLGCDQSYCKNNGLCFGLYHKGNAYCYQPGGADGCDDTSLEPVKCTEYPLTTCQDVCDRLVGCKDSAWGSYCKSWQDPPVCFGILKMYDGSLCYQSDPNCVGEPFECHFTVGPVQPTIAPSKPSTMPLPEYNTTTPQTMPGFGGQGQPTTAPGTTFSTVEVEPTVGPAVVTKTGVPIWTMEVPTNMTNTTAAPGGGFFSWFGF</sequence>
<dbReference type="OrthoDB" id="10397894at2759"/>
<dbReference type="RefSeq" id="XP_002773987.1">
    <property type="nucleotide sequence ID" value="XM_002773941.1"/>
</dbReference>
<accession>C5LBI2</accession>
<organism evidence="3">
    <name type="scientific">Perkinsus marinus (strain ATCC 50983 / TXsc)</name>
    <dbReference type="NCBI Taxonomy" id="423536"/>
    <lineage>
        <taxon>Eukaryota</taxon>
        <taxon>Sar</taxon>
        <taxon>Alveolata</taxon>
        <taxon>Perkinsozoa</taxon>
        <taxon>Perkinsea</taxon>
        <taxon>Perkinsida</taxon>
        <taxon>Perkinsidae</taxon>
        <taxon>Perkinsus</taxon>
    </lineage>
</organism>
<dbReference type="InParanoid" id="C5LBI2"/>
<dbReference type="GeneID" id="9043233"/>
<keyword evidence="3" id="KW-1185">Reference proteome</keyword>
<dbReference type="OMA" id="GEPFECH"/>
<feature type="signal peptide" evidence="1">
    <location>
        <begin position="1"/>
        <end position="15"/>
    </location>
</feature>
<evidence type="ECO:0000313" key="2">
    <source>
        <dbReference type="EMBL" id="EER05803.1"/>
    </source>
</evidence>
<dbReference type="Proteomes" id="UP000007800">
    <property type="component" value="Unassembled WGS sequence"/>
</dbReference>